<evidence type="ECO:0000256" key="1">
    <source>
        <dbReference type="ARBA" id="ARBA00022723"/>
    </source>
</evidence>
<protein>
    <submittedName>
        <fullName evidence="5">4Fe-4S ferredoxin</fullName>
    </submittedName>
</protein>
<reference evidence="5 6" key="1">
    <citation type="submission" date="2021-05" db="EMBL/GenBank/DDBJ databases">
        <title>Fusibacter ferrireducens sp. nov., an anaerobic, sulfur- and Fe-reducing bacterium isolated from the mangrove sediment.</title>
        <authorList>
            <person name="Qiu D."/>
        </authorList>
    </citation>
    <scope>NUCLEOTIDE SEQUENCE [LARGE SCALE GENOMIC DNA]</scope>
    <source>
        <strain evidence="5 6">DSM 12116</strain>
    </source>
</reference>
<dbReference type="InterPro" id="IPR017900">
    <property type="entry name" value="4Fe4S_Fe_S_CS"/>
</dbReference>
<dbReference type="Gene3D" id="3.30.70.20">
    <property type="match status" value="1"/>
</dbReference>
<gene>
    <name evidence="5" type="ORF">KHM83_05590</name>
</gene>
<evidence type="ECO:0000259" key="4">
    <source>
        <dbReference type="PROSITE" id="PS51379"/>
    </source>
</evidence>
<organism evidence="5 6">
    <name type="scientific">Fusibacter paucivorans</name>
    <dbReference type="NCBI Taxonomy" id="76009"/>
    <lineage>
        <taxon>Bacteria</taxon>
        <taxon>Bacillati</taxon>
        <taxon>Bacillota</taxon>
        <taxon>Clostridia</taxon>
        <taxon>Eubacteriales</taxon>
        <taxon>Eubacteriales Family XII. Incertae Sedis</taxon>
        <taxon>Fusibacter</taxon>
    </lineage>
</organism>
<evidence type="ECO:0000313" key="5">
    <source>
        <dbReference type="EMBL" id="MBS7526140.1"/>
    </source>
</evidence>
<dbReference type="RefSeq" id="WP_213235924.1">
    <property type="nucleotide sequence ID" value="NZ_JAHBCL010000007.1"/>
</dbReference>
<name>A0ABS5PLT7_9FIRM</name>
<evidence type="ECO:0000256" key="3">
    <source>
        <dbReference type="ARBA" id="ARBA00023014"/>
    </source>
</evidence>
<dbReference type="EMBL" id="JAHBCL010000007">
    <property type="protein sequence ID" value="MBS7526140.1"/>
    <property type="molecule type" value="Genomic_DNA"/>
</dbReference>
<comment type="caution">
    <text evidence="5">The sequence shown here is derived from an EMBL/GenBank/DDBJ whole genome shotgun (WGS) entry which is preliminary data.</text>
</comment>
<keyword evidence="2" id="KW-0408">Iron</keyword>
<dbReference type="InterPro" id="IPR017896">
    <property type="entry name" value="4Fe4S_Fe-S-bd"/>
</dbReference>
<keyword evidence="6" id="KW-1185">Reference proteome</keyword>
<dbReference type="PROSITE" id="PS00198">
    <property type="entry name" value="4FE4S_FER_1"/>
    <property type="match status" value="1"/>
</dbReference>
<dbReference type="PANTHER" id="PTHR42827:SF1">
    <property type="entry name" value="IRON-SULFUR CLUSTER-BINDING PROTEIN"/>
    <property type="match status" value="1"/>
</dbReference>
<feature type="domain" description="4Fe-4S ferredoxin-type" evidence="4">
    <location>
        <begin position="240"/>
        <end position="272"/>
    </location>
</feature>
<dbReference type="SUPFAM" id="SSF54862">
    <property type="entry name" value="4Fe-4S ferredoxins"/>
    <property type="match status" value="1"/>
</dbReference>
<accession>A0ABS5PLT7</accession>
<keyword evidence="1" id="KW-0479">Metal-binding</keyword>
<evidence type="ECO:0000313" key="6">
    <source>
        <dbReference type="Proteomes" id="UP000746471"/>
    </source>
</evidence>
<dbReference type="PROSITE" id="PS51379">
    <property type="entry name" value="4FE4S_FER_2"/>
    <property type="match status" value="1"/>
</dbReference>
<dbReference type="Proteomes" id="UP000746471">
    <property type="component" value="Unassembled WGS sequence"/>
</dbReference>
<keyword evidence="3" id="KW-0411">Iron-sulfur</keyword>
<proteinExistence type="predicted"/>
<dbReference type="PANTHER" id="PTHR42827">
    <property type="entry name" value="IRON-SULFUR CLUSTER-BINDING PROTEIN-RELATED"/>
    <property type="match status" value="1"/>
</dbReference>
<evidence type="ECO:0000256" key="2">
    <source>
        <dbReference type="ARBA" id="ARBA00023004"/>
    </source>
</evidence>
<sequence length="352" mass="39839">MKIDERDTILSRIRYQPNDGMYEDYYKKHPEKQAIDDLLRAMPDINAETTPMYQSLKSPFADSAFDFIADIKQFSRQNAKRAPQHVDAMQMTTQIKKLAHYLGASAVGIAKMDADDYYTHRGRTKAHYGTPITDEGAYGIVLIKEMNREMINRAPHLEEMTEVTKAYFDLAVMGMWLSYYIANLGYDAKNNMDMDYLMYTPRVAELAGLGEVGRAGLLVTPDYGMRVRIGIVTTDLPLVADKPIDYGIKGLCGICGLCAKHCPSRAIMRGKPVALDENRTGYISDQEKCFKMWKTLGTDCGICLSVCPLSQALPDDVRQSLQTDPKSIVDWHRQKIGKRVYTKEPLALFRDE</sequence>